<comment type="caution">
    <text evidence="8">The sequence shown here is derived from an EMBL/GenBank/DDBJ whole genome shotgun (WGS) entry which is preliminary data.</text>
</comment>
<keyword evidence="9" id="KW-1185">Reference proteome</keyword>
<evidence type="ECO:0000256" key="5">
    <source>
        <dbReference type="PROSITE-ProRule" id="PRU00552"/>
    </source>
</evidence>
<evidence type="ECO:0000313" key="9">
    <source>
        <dbReference type="Proteomes" id="UP001472677"/>
    </source>
</evidence>
<feature type="domain" description="DEAD-box RNA helicase Q" evidence="7">
    <location>
        <begin position="76"/>
        <end position="104"/>
    </location>
</feature>
<name>A0ABR2E9H3_9ROSI</name>
<keyword evidence="3" id="KW-0347">Helicase</keyword>
<evidence type="ECO:0000256" key="3">
    <source>
        <dbReference type="ARBA" id="ARBA00022806"/>
    </source>
</evidence>
<evidence type="ECO:0000259" key="7">
    <source>
        <dbReference type="PROSITE" id="PS51195"/>
    </source>
</evidence>
<evidence type="ECO:0000256" key="2">
    <source>
        <dbReference type="ARBA" id="ARBA00022801"/>
    </source>
</evidence>
<sequence length="111" mass="13147">MREDIRGKGGVEEKPEEATAQRLKEAAANTYDTFDMRVDMHWSEKKLEEMIERDWRIFREDFNISYKGSKIPRLMRSWNESKLSSELLKDVERVGYKKPSPIQMDVIHLGL</sequence>
<dbReference type="Gene3D" id="3.40.50.300">
    <property type="entry name" value="P-loop containing nucleotide triphosphate hydrolases"/>
    <property type="match status" value="1"/>
</dbReference>
<accession>A0ABR2E9H3</accession>
<evidence type="ECO:0000256" key="6">
    <source>
        <dbReference type="SAM" id="MobiDB-lite"/>
    </source>
</evidence>
<proteinExistence type="predicted"/>
<organism evidence="8 9">
    <name type="scientific">Hibiscus sabdariffa</name>
    <name type="common">roselle</name>
    <dbReference type="NCBI Taxonomy" id="183260"/>
    <lineage>
        <taxon>Eukaryota</taxon>
        <taxon>Viridiplantae</taxon>
        <taxon>Streptophyta</taxon>
        <taxon>Embryophyta</taxon>
        <taxon>Tracheophyta</taxon>
        <taxon>Spermatophyta</taxon>
        <taxon>Magnoliopsida</taxon>
        <taxon>eudicotyledons</taxon>
        <taxon>Gunneridae</taxon>
        <taxon>Pentapetalae</taxon>
        <taxon>rosids</taxon>
        <taxon>malvids</taxon>
        <taxon>Malvales</taxon>
        <taxon>Malvaceae</taxon>
        <taxon>Malvoideae</taxon>
        <taxon>Hibiscus</taxon>
    </lineage>
</organism>
<evidence type="ECO:0000313" key="8">
    <source>
        <dbReference type="EMBL" id="KAK8556204.1"/>
    </source>
</evidence>
<dbReference type="InterPro" id="IPR014014">
    <property type="entry name" value="RNA_helicase_DEAD_Q_motif"/>
</dbReference>
<protein>
    <recommendedName>
        <fullName evidence="7">DEAD-box RNA helicase Q domain-containing protein</fullName>
    </recommendedName>
</protein>
<keyword evidence="2" id="KW-0378">Hydrolase</keyword>
<evidence type="ECO:0000256" key="4">
    <source>
        <dbReference type="ARBA" id="ARBA00022840"/>
    </source>
</evidence>
<gene>
    <name evidence="8" type="ORF">V6N12_002615</name>
</gene>
<reference evidence="8 9" key="1">
    <citation type="journal article" date="2024" name="G3 (Bethesda)">
        <title>Genome assembly of Hibiscus sabdariffa L. provides insights into metabolisms of medicinal natural products.</title>
        <authorList>
            <person name="Kim T."/>
        </authorList>
    </citation>
    <scope>NUCLEOTIDE SEQUENCE [LARGE SCALE GENOMIC DNA]</scope>
    <source>
        <strain evidence="8">TK-2024</strain>
        <tissue evidence="8">Old leaves</tissue>
    </source>
</reference>
<dbReference type="Proteomes" id="UP001472677">
    <property type="component" value="Unassembled WGS sequence"/>
</dbReference>
<dbReference type="InterPro" id="IPR027417">
    <property type="entry name" value="P-loop_NTPase"/>
</dbReference>
<evidence type="ECO:0000256" key="1">
    <source>
        <dbReference type="ARBA" id="ARBA00022741"/>
    </source>
</evidence>
<keyword evidence="1" id="KW-0547">Nucleotide-binding</keyword>
<keyword evidence="4" id="KW-0067">ATP-binding</keyword>
<dbReference type="PROSITE" id="PS51195">
    <property type="entry name" value="Q_MOTIF"/>
    <property type="match status" value="1"/>
</dbReference>
<dbReference type="EMBL" id="JBBPBM010000017">
    <property type="protein sequence ID" value="KAK8556204.1"/>
    <property type="molecule type" value="Genomic_DNA"/>
</dbReference>
<feature type="region of interest" description="Disordered" evidence="6">
    <location>
        <begin position="1"/>
        <end position="22"/>
    </location>
</feature>
<feature type="short sequence motif" description="Q motif" evidence="5">
    <location>
        <begin position="76"/>
        <end position="104"/>
    </location>
</feature>